<feature type="DNA-binding region" description="H-T-H motif" evidence="2">
    <location>
        <begin position="11"/>
        <end position="30"/>
    </location>
</feature>
<dbReference type="SUPFAM" id="SSF46689">
    <property type="entry name" value="Homeodomain-like"/>
    <property type="match status" value="1"/>
</dbReference>
<dbReference type="EMBL" id="JBHMBE010000004">
    <property type="protein sequence ID" value="MFB9646642.1"/>
    <property type="molecule type" value="Genomic_DNA"/>
</dbReference>
<accession>A0ABV5T3Z3</accession>
<dbReference type="InterPro" id="IPR001647">
    <property type="entry name" value="HTH_TetR"/>
</dbReference>
<dbReference type="InterPro" id="IPR009057">
    <property type="entry name" value="Homeodomain-like_sf"/>
</dbReference>
<protein>
    <submittedName>
        <fullName evidence="4">TetR/AcrR family transcriptional regulator</fullName>
    </submittedName>
</protein>
<evidence type="ECO:0000259" key="3">
    <source>
        <dbReference type="PROSITE" id="PS50977"/>
    </source>
</evidence>
<dbReference type="Proteomes" id="UP001589611">
    <property type="component" value="Unassembled WGS sequence"/>
</dbReference>
<proteinExistence type="predicted"/>
<gene>
    <name evidence="4" type="ORF">ACFFPJ_12645</name>
</gene>
<organism evidence="4 5">
    <name type="scientific">Microbacterium terregens</name>
    <dbReference type="NCBI Taxonomy" id="69363"/>
    <lineage>
        <taxon>Bacteria</taxon>
        <taxon>Bacillati</taxon>
        <taxon>Actinomycetota</taxon>
        <taxon>Actinomycetes</taxon>
        <taxon>Micrococcales</taxon>
        <taxon>Microbacteriaceae</taxon>
        <taxon>Microbacterium</taxon>
    </lineage>
</organism>
<name>A0ABV5T3Z3_9MICO</name>
<evidence type="ECO:0000313" key="4">
    <source>
        <dbReference type="EMBL" id="MFB9646642.1"/>
    </source>
</evidence>
<dbReference type="Gene3D" id="1.10.357.10">
    <property type="entry name" value="Tetracycline Repressor, domain 2"/>
    <property type="match status" value="1"/>
</dbReference>
<keyword evidence="1 2" id="KW-0238">DNA-binding</keyword>
<comment type="caution">
    <text evidence="4">The sequence shown here is derived from an EMBL/GenBank/DDBJ whole genome shotgun (WGS) entry which is preliminary data.</text>
</comment>
<reference evidence="4 5" key="1">
    <citation type="submission" date="2024-09" db="EMBL/GenBank/DDBJ databases">
        <authorList>
            <person name="Sun Q."/>
            <person name="Mori K."/>
        </authorList>
    </citation>
    <scope>NUCLEOTIDE SEQUENCE [LARGE SCALE GENOMIC DNA]</scope>
    <source>
        <strain evidence="4 5">JCM 1342</strain>
    </source>
</reference>
<sequence>MTVERGLSGFTIEELCSEVGVSRRTFFNYYASKENAVLGIPVRSDTSDLEEAFVAGSGALLDDLLELHVARWEHLDLTAAEAEELTRVFEREPRLLAHFVGLAAEGERDDIALVRRRPDAPADDLRTATAVSVFGALLRPAILDYFADDSRDFRTVLTLRLDAARRVFSP</sequence>
<keyword evidence="5" id="KW-1185">Reference proteome</keyword>
<feature type="domain" description="HTH tetR-type" evidence="3">
    <location>
        <begin position="1"/>
        <end position="48"/>
    </location>
</feature>
<dbReference type="RefSeq" id="WP_344715415.1">
    <property type="nucleotide sequence ID" value="NZ_BAAAWH010000001.1"/>
</dbReference>
<evidence type="ECO:0000313" key="5">
    <source>
        <dbReference type="Proteomes" id="UP001589611"/>
    </source>
</evidence>
<dbReference type="Pfam" id="PF00440">
    <property type="entry name" value="TetR_N"/>
    <property type="match status" value="1"/>
</dbReference>
<evidence type="ECO:0000256" key="1">
    <source>
        <dbReference type="ARBA" id="ARBA00023125"/>
    </source>
</evidence>
<evidence type="ECO:0000256" key="2">
    <source>
        <dbReference type="PROSITE-ProRule" id="PRU00335"/>
    </source>
</evidence>
<dbReference type="PROSITE" id="PS50977">
    <property type="entry name" value="HTH_TETR_2"/>
    <property type="match status" value="1"/>
</dbReference>